<dbReference type="AlphaFoldDB" id="A0A4P7PHR8"/>
<organism evidence="1 2">
    <name type="scientific">Pseudomonas viciae</name>
    <dbReference type="NCBI Taxonomy" id="2505979"/>
    <lineage>
        <taxon>Bacteria</taxon>
        <taxon>Pseudomonadati</taxon>
        <taxon>Pseudomonadota</taxon>
        <taxon>Gammaproteobacteria</taxon>
        <taxon>Pseudomonadales</taxon>
        <taxon>Pseudomonadaceae</taxon>
        <taxon>Pseudomonas</taxon>
    </lineage>
</organism>
<accession>A0A4P7PHR8</accession>
<sequence length="171" mass="18694">MSFNHGKTLKNGIALCVLAGLISGCTNTGDLMNSLNSLNSLSALNSGAKKFDVTYLKQTIYPGKTTKTQITQMFGAPSTQELNSTSTSNESNWTYAKQEEGLDRYMKLANKYVSDETRMKMYDASAQIAKVQKVASDVSSATGTNTSQAQAQGTVLTIYFVDDVVKYYRVY</sequence>
<dbReference type="EMBL" id="CP035088">
    <property type="protein sequence ID" value="QBZ90288.1"/>
    <property type="molecule type" value="Genomic_DNA"/>
</dbReference>
<dbReference type="PROSITE" id="PS51257">
    <property type="entry name" value="PROKAR_LIPOPROTEIN"/>
    <property type="match status" value="1"/>
</dbReference>
<evidence type="ECO:0000313" key="2">
    <source>
        <dbReference type="Proteomes" id="UP000296468"/>
    </source>
</evidence>
<reference evidence="1 2" key="1">
    <citation type="journal article" date="2019" name="Front. Microbiol.">
        <title>In silico and Genetic Analyses of Cyclic Lipopeptide Synthetic Gene Clusters in Pseudomonas sp. 11K1.</title>
        <authorList>
            <person name="Zhao H."/>
            <person name="Liu Y.P."/>
            <person name="Zhang L.Q."/>
        </authorList>
    </citation>
    <scope>NUCLEOTIDE SEQUENCE [LARGE SCALE GENOMIC DNA]</scope>
    <source>
        <strain evidence="1 2">11K1</strain>
    </source>
</reference>
<dbReference type="KEGG" id="pvk:EPZ47_16735"/>
<dbReference type="Proteomes" id="UP000296468">
    <property type="component" value="Chromosome"/>
</dbReference>
<proteinExistence type="predicted"/>
<name>A0A4P7PHR8_9PSED</name>
<evidence type="ECO:0008006" key="3">
    <source>
        <dbReference type="Google" id="ProtNLM"/>
    </source>
</evidence>
<protein>
    <recommendedName>
        <fullName evidence="3">Beta-barrel assembly machine subunit BamE</fullName>
    </recommendedName>
</protein>
<dbReference type="RefSeq" id="WP_135845812.1">
    <property type="nucleotide sequence ID" value="NZ_CP035088.1"/>
</dbReference>
<gene>
    <name evidence="1" type="ORF">EPZ47_16735</name>
</gene>
<evidence type="ECO:0000313" key="1">
    <source>
        <dbReference type="EMBL" id="QBZ90288.1"/>
    </source>
</evidence>
<dbReference type="OrthoDB" id="6884445at2"/>